<organism evidence="2 3">
    <name type="scientific">Algimonas porphyrae</name>
    <dbReference type="NCBI Taxonomy" id="1128113"/>
    <lineage>
        <taxon>Bacteria</taxon>
        <taxon>Pseudomonadati</taxon>
        <taxon>Pseudomonadota</taxon>
        <taxon>Alphaproteobacteria</taxon>
        <taxon>Maricaulales</taxon>
        <taxon>Robiginitomaculaceae</taxon>
        <taxon>Algimonas</taxon>
    </lineage>
</organism>
<keyword evidence="1" id="KW-0732">Signal</keyword>
<evidence type="ECO:0000313" key="3">
    <source>
        <dbReference type="Proteomes" id="UP001161390"/>
    </source>
</evidence>
<accession>A0ABQ5UXY0</accession>
<dbReference type="Pfam" id="PF20101">
    <property type="entry name" value="DUF6491"/>
    <property type="match status" value="1"/>
</dbReference>
<gene>
    <name evidence="2" type="ORF">GCM10007854_10960</name>
</gene>
<dbReference type="RefSeq" id="WP_284370440.1">
    <property type="nucleotide sequence ID" value="NZ_BSNJ01000002.1"/>
</dbReference>
<comment type="caution">
    <text evidence="2">The sequence shown here is derived from an EMBL/GenBank/DDBJ whole genome shotgun (WGS) entry which is preliminary data.</text>
</comment>
<dbReference type="Proteomes" id="UP001161390">
    <property type="component" value="Unassembled WGS sequence"/>
</dbReference>
<protein>
    <recommendedName>
        <fullName evidence="4">Lipoprotein</fullName>
    </recommendedName>
</protein>
<proteinExistence type="predicted"/>
<sequence>MQNSFALIALSGLMLTWLAACATTDRPTRSETLAQLRDDPRTGEEVDRICFTRGIDSFKEESRYSVVLRRGVSDEYLVVTRSCPDLERAQSLAVNGSGSCLRRQDSIRVFTSAFGPSAGDTPGFNRCLIDRIYRWDGDAMDEKTMDEDATDDVSDIEGDG</sequence>
<evidence type="ECO:0008006" key="4">
    <source>
        <dbReference type="Google" id="ProtNLM"/>
    </source>
</evidence>
<evidence type="ECO:0000256" key="1">
    <source>
        <dbReference type="SAM" id="SignalP"/>
    </source>
</evidence>
<reference evidence="2" key="2">
    <citation type="submission" date="2023-01" db="EMBL/GenBank/DDBJ databases">
        <title>Draft genome sequence of Algimonas porphyrae strain NBRC 108216.</title>
        <authorList>
            <person name="Sun Q."/>
            <person name="Mori K."/>
        </authorList>
    </citation>
    <scope>NUCLEOTIDE SEQUENCE</scope>
    <source>
        <strain evidence="2">NBRC 108216</strain>
    </source>
</reference>
<dbReference type="InterPro" id="IPR045500">
    <property type="entry name" value="DUF6491"/>
</dbReference>
<keyword evidence="3" id="KW-1185">Reference proteome</keyword>
<dbReference type="EMBL" id="BSNJ01000002">
    <property type="protein sequence ID" value="GLQ20141.1"/>
    <property type="molecule type" value="Genomic_DNA"/>
</dbReference>
<reference evidence="2" key="1">
    <citation type="journal article" date="2014" name="Int. J. Syst. Evol. Microbiol.">
        <title>Complete genome of a new Firmicutes species belonging to the dominant human colonic microbiota ('Ruminococcus bicirculans') reveals two chromosomes and a selective capacity to utilize plant glucans.</title>
        <authorList>
            <consortium name="NISC Comparative Sequencing Program"/>
            <person name="Wegmann U."/>
            <person name="Louis P."/>
            <person name="Goesmann A."/>
            <person name="Henrissat B."/>
            <person name="Duncan S.H."/>
            <person name="Flint H.J."/>
        </authorList>
    </citation>
    <scope>NUCLEOTIDE SEQUENCE</scope>
    <source>
        <strain evidence="2">NBRC 108216</strain>
    </source>
</reference>
<name>A0ABQ5UXY0_9PROT</name>
<feature type="signal peptide" evidence="1">
    <location>
        <begin position="1"/>
        <end position="22"/>
    </location>
</feature>
<feature type="chain" id="PRO_5045046338" description="Lipoprotein" evidence="1">
    <location>
        <begin position="23"/>
        <end position="160"/>
    </location>
</feature>
<evidence type="ECO:0000313" key="2">
    <source>
        <dbReference type="EMBL" id="GLQ20141.1"/>
    </source>
</evidence>